<organism evidence="3">
    <name type="scientific">Amphora coffeiformis</name>
    <dbReference type="NCBI Taxonomy" id="265554"/>
    <lineage>
        <taxon>Eukaryota</taxon>
        <taxon>Sar</taxon>
        <taxon>Stramenopiles</taxon>
        <taxon>Ochrophyta</taxon>
        <taxon>Bacillariophyta</taxon>
        <taxon>Bacillariophyceae</taxon>
        <taxon>Bacillariophycidae</taxon>
        <taxon>Thalassiophysales</taxon>
        <taxon>Catenulaceae</taxon>
        <taxon>Amphora</taxon>
    </lineage>
</organism>
<evidence type="ECO:0000256" key="2">
    <source>
        <dbReference type="SAM" id="Phobius"/>
    </source>
</evidence>
<protein>
    <submittedName>
        <fullName evidence="3">Uncharacterized protein</fullName>
    </submittedName>
</protein>
<dbReference type="EMBL" id="HBIM01023639">
    <property type="protein sequence ID" value="CAE0420798.1"/>
    <property type="molecule type" value="Transcribed_RNA"/>
</dbReference>
<feature type="compositionally biased region" description="Basic and acidic residues" evidence="1">
    <location>
        <begin position="113"/>
        <end position="123"/>
    </location>
</feature>
<accession>A0A7S3LEN7</accession>
<feature type="transmembrane region" description="Helical" evidence="2">
    <location>
        <begin position="38"/>
        <end position="57"/>
    </location>
</feature>
<feature type="compositionally biased region" description="Basic and acidic residues" evidence="1">
    <location>
        <begin position="8"/>
        <end position="29"/>
    </location>
</feature>
<sequence>MARTKTVKSKDGKRKETRAEKHARLESQRQAREACERILPYILGGVLLCLILFGLYVRSVPPKERVIKVPPSAEQQQKQGVPEFMNINVDPKLQGEDAERAALDEAMRLLQEREAAGGSDKGESIVSIVENSDPETVEL</sequence>
<keyword evidence="2" id="KW-0472">Membrane</keyword>
<evidence type="ECO:0000256" key="1">
    <source>
        <dbReference type="SAM" id="MobiDB-lite"/>
    </source>
</evidence>
<feature type="region of interest" description="Disordered" evidence="1">
    <location>
        <begin position="113"/>
        <end position="139"/>
    </location>
</feature>
<dbReference type="AlphaFoldDB" id="A0A7S3LEN7"/>
<keyword evidence="2" id="KW-0812">Transmembrane</keyword>
<keyword evidence="2" id="KW-1133">Transmembrane helix</keyword>
<gene>
    <name evidence="3" type="ORF">ACOF00016_LOCUS17486</name>
</gene>
<name>A0A7S3LEN7_9STRA</name>
<proteinExistence type="predicted"/>
<evidence type="ECO:0000313" key="3">
    <source>
        <dbReference type="EMBL" id="CAE0420798.1"/>
    </source>
</evidence>
<feature type="region of interest" description="Disordered" evidence="1">
    <location>
        <begin position="1"/>
        <end position="29"/>
    </location>
</feature>
<reference evidence="3" key="1">
    <citation type="submission" date="2021-01" db="EMBL/GenBank/DDBJ databases">
        <authorList>
            <person name="Corre E."/>
            <person name="Pelletier E."/>
            <person name="Niang G."/>
            <person name="Scheremetjew M."/>
            <person name="Finn R."/>
            <person name="Kale V."/>
            <person name="Holt S."/>
            <person name="Cochrane G."/>
            <person name="Meng A."/>
            <person name="Brown T."/>
            <person name="Cohen L."/>
        </authorList>
    </citation>
    <scope>NUCLEOTIDE SEQUENCE</scope>
    <source>
        <strain evidence="3">CCMP127</strain>
    </source>
</reference>